<dbReference type="PANTHER" id="PTHR43756">
    <property type="entry name" value="CHOLINE MONOOXYGENASE, CHLOROPLASTIC"/>
    <property type="match status" value="1"/>
</dbReference>
<protein>
    <recommendedName>
        <fullName evidence="10">Rieske domain-containing protein</fullName>
    </recommendedName>
</protein>
<proteinExistence type="inferred from homology"/>
<dbReference type="InterPro" id="IPR015881">
    <property type="entry name" value="ARHD_Rieske_2Fe_2S"/>
</dbReference>
<dbReference type="STRING" id="1921510.BSL82_13990"/>
<sequence>MAEEAFAVPASIEGMVDDLRQGLLPAAIFHDREIYELELRRIFAKCWVYVGHETEIPNRGDFVTRNIGEDPFVLIRDEEGELRVLLNACRHRGAQICRVQAGNAKGFVCPFHGWAYRNSGELIGVPARNQGYAALNLEDWSLFAAPHVVNYMGLIFANLDREAVSFEEYLGDYKWYFDIQFALSEGGMEVLGEPHRWLVAANWKQGAENFCGDSSHTQMTHRSVLDAGIIETAAAGAPKEGTGLHIHDCSGHAISIRQLPGEAPFISYPEEVTRHLHPGVLNQDQFDLAKRSLLQNGTLFPNFSFLHIGLSDSPQKPQAGFLTLRVWQPKGPGQMEIWNWVLAPKEASLEYKQRAYQVGMSSFSPSGSFEQDDVAVWPGVTRSAGTVFAELNKVRFNYQMGMGDMSSSKPLADWVGPGVVNSTNAGEGGLRTFHKTWYERMTNTKVEICDHD</sequence>
<reference evidence="12" key="1">
    <citation type="submission" date="2016-11" db="EMBL/GenBank/DDBJ databases">
        <title>Complete Genome Sequence of alachlor-degrading Sphingomonas sp. strain JJ-A5.</title>
        <authorList>
            <person name="Lee H."/>
            <person name="Ka J.-O."/>
        </authorList>
    </citation>
    <scope>NUCLEOTIDE SEQUENCE [LARGE SCALE GENOMIC DNA]</scope>
    <source>
        <strain evidence="12">JJ-A5</strain>
    </source>
</reference>
<organism evidence="11 12">
    <name type="scientific">Tardibacter chloracetimidivorans</name>
    <dbReference type="NCBI Taxonomy" id="1921510"/>
    <lineage>
        <taxon>Bacteria</taxon>
        <taxon>Pseudomonadati</taxon>
        <taxon>Pseudomonadota</taxon>
        <taxon>Alphaproteobacteria</taxon>
        <taxon>Sphingomonadales</taxon>
        <taxon>Sphingomonadaceae</taxon>
        <taxon>Tardibacter</taxon>
    </lineage>
</organism>
<evidence type="ECO:0000256" key="3">
    <source>
        <dbReference type="ARBA" id="ARBA00022723"/>
    </source>
</evidence>
<dbReference type="InterPro" id="IPR043266">
    <property type="entry name" value="RHO_NdoB-like_C"/>
</dbReference>
<accession>A0A1L3ZXA0</accession>
<dbReference type="KEGG" id="sphj:BSL82_13990"/>
<gene>
    <name evidence="11" type="ORF">BSL82_13990</name>
</gene>
<evidence type="ECO:0000256" key="2">
    <source>
        <dbReference type="ARBA" id="ARBA00022714"/>
    </source>
</evidence>
<dbReference type="Proteomes" id="UP000182063">
    <property type="component" value="Chromosome"/>
</dbReference>
<dbReference type="Gene3D" id="3.90.380.10">
    <property type="entry name" value="Naphthalene 1,2-dioxygenase Alpha Subunit, Chain A, domain 1"/>
    <property type="match status" value="1"/>
</dbReference>
<dbReference type="OrthoDB" id="7456916at2"/>
<keyword evidence="2" id="KW-0001">2Fe-2S</keyword>
<dbReference type="Gene3D" id="2.102.10.10">
    <property type="entry name" value="Rieske [2Fe-2S] iron-sulphur domain"/>
    <property type="match status" value="1"/>
</dbReference>
<feature type="domain" description="Rieske" evidence="10">
    <location>
        <begin position="48"/>
        <end position="128"/>
    </location>
</feature>
<dbReference type="Pfam" id="PF00355">
    <property type="entry name" value="Rieske"/>
    <property type="match status" value="1"/>
</dbReference>
<dbReference type="PRINTS" id="PR00090">
    <property type="entry name" value="RNGDIOXGNASE"/>
</dbReference>
<dbReference type="SUPFAM" id="SSF55961">
    <property type="entry name" value="Bet v1-like"/>
    <property type="match status" value="1"/>
</dbReference>
<dbReference type="GO" id="GO:0051213">
    <property type="term" value="F:dioxygenase activity"/>
    <property type="evidence" value="ECO:0007669"/>
    <property type="project" value="UniProtKB-KW"/>
</dbReference>
<dbReference type="GO" id="GO:0051537">
    <property type="term" value="F:2 iron, 2 sulfur cluster binding"/>
    <property type="evidence" value="ECO:0007669"/>
    <property type="project" value="UniProtKB-KW"/>
</dbReference>
<keyword evidence="6" id="KW-0560">Oxidoreductase</keyword>
<evidence type="ECO:0000256" key="7">
    <source>
        <dbReference type="ARBA" id="ARBA00023004"/>
    </source>
</evidence>
<dbReference type="AlphaFoldDB" id="A0A1L3ZXA0"/>
<keyword evidence="7" id="KW-0408">Iron</keyword>
<dbReference type="PROSITE" id="PS00570">
    <property type="entry name" value="RING_HYDROXYL_ALPHA"/>
    <property type="match status" value="1"/>
</dbReference>
<keyword evidence="3" id="KW-0479">Metal-binding</keyword>
<dbReference type="GO" id="GO:0005506">
    <property type="term" value="F:iron ion binding"/>
    <property type="evidence" value="ECO:0007669"/>
    <property type="project" value="InterPro"/>
</dbReference>
<evidence type="ECO:0000256" key="6">
    <source>
        <dbReference type="ARBA" id="ARBA00023002"/>
    </source>
</evidence>
<dbReference type="InterPro" id="IPR015879">
    <property type="entry name" value="Ring_hydroxy_dOase_asu_C_dom"/>
</dbReference>
<evidence type="ECO:0000256" key="9">
    <source>
        <dbReference type="ARBA" id="ARBA00023027"/>
    </source>
</evidence>
<keyword evidence="4" id="KW-0058">Aromatic hydrocarbons catabolism</keyword>
<evidence type="ECO:0000256" key="1">
    <source>
        <dbReference type="ARBA" id="ARBA00008751"/>
    </source>
</evidence>
<dbReference type="InterPro" id="IPR017941">
    <property type="entry name" value="Rieske_2Fe-2S"/>
</dbReference>
<dbReference type="PROSITE" id="PS51296">
    <property type="entry name" value="RIESKE"/>
    <property type="match status" value="1"/>
</dbReference>
<comment type="similarity">
    <text evidence="1">Belongs to the bacterial ring-hydroxylating dioxygenase alpha subunit family.</text>
</comment>
<evidence type="ECO:0000313" key="11">
    <source>
        <dbReference type="EMBL" id="API60262.1"/>
    </source>
</evidence>
<dbReference type="PANTHER" id="PTHR43756:SF1">
    <property type="entry name" value="3-PHENYLPROPIONATE_CINNAMIC ACID DIOXYGENASE SUBUNIT ALPHA"/>
    <property type="match status" value="1"/>
</dbReference>
<dbReference type="InterPro" id="IPR001663">
    <property type="entry name" value="Rng_hydr_dOase-A"/>
</dbReference>
<name>A0A1L3ZXA0_9SPHN</name>
<keyword evidence="8" id="KW-0411">Iron-sulfur</keyword>
<evidence type="ECO:0000313" key="12">
    <source>
        <dbReference type="Proteomes" id="UP000182063"/>
    </source>
</evidence>
<evidence type="ECO:0000256" key="8">
    <source>
        <dbReference type="ARBA" id="ARBA00023014"/>
    </source>
</evidence>
<dbReference type="EMBL" id="CP018221">
    <property type="protein sequence ID" value="API60262.1"/>
    <property type="molecule type" value="Genomic_DNA"/>
</dbReference>
<keyword evidence="5" id="KW-0223">Dioxygenase</keyword>
<dbReference type="CDD" id="cd08881">
    <property type="entry name" value="RHO_alpha_C_NDO-like"/>
    <property type="match status" value="1"/>
</dbReference>
<dbReference type="SUPFAM" id="SSF50022">
    <property type="entry name" value="ISP domain"/>
    <property type="match status" value="1"/>
</dbReference>
<dbReference type="RefSeq" id="WP_072597959.1">
    <property type="nucleotide sequence ID" value="NZ_CP018221.1"/>
</dbReference>
<evidence type="ECO:0000256" key="5">
    <source>
        <dbReference type="ARBA" id="ARBA00022964"/>
    </source>
</evidence>
<keyword evidence="9" id="KW-0520">NAD</keyword>
<keyword evidence="12" id="KW-1185">Reference proteome</keyword>
<dbReference type="Pfam" id="PF00848">
    <property type="entry name" value="Ring_hydroxyl_A"/>
    <property type="match status" value="1"/>
</dbReference>
<dbReference type="InterPro" id="IPR036922">
    <property type="entry name" value="Rieske_2Fe-2S_sf"/>
</dbReference>
<evidence type="ECO:0000259" key="10">
    <source>
        <dbReference type="PROSITE" id="PS51296"/>
    </source>
</evidence>
<evidence type="ECO:0000256" key="4">
    <source>
        <dbReference type="ARBA" id="ARBA00022797"/>
    </source>
</evidence>